<reference evidence="1 2" key="1">
    <citation type="submission" date="2017-01" db="EMBL/GenBank/DDBJ databases">
        <authorList>
            <person name="Mah S.A."/>
            <person name="Swanson W.J."/>
            <person name="Moy G.W."/>
            <person name="Vacquier V.D."/>
        </authorList>
    </citation>
    <scope>NUCLEOTIDE SEQUENCE [LARGE SCALE GENOMIC DNA]</scope>
    <source>
        <strain evidence="1 2">DSM 18014</strain>
    </source>
</reference>
<accession>A0A1N7NW76</accession>
<dbReference type="OrthoDB" id="1326433at2"/>
<sequence>MHTTKPIQRYKIFSVKDFTEAVFDENASIEIYAKNTTFDCTEIKGNLVLRGEGCNFPNLETVKGNLSIDAPDCCFPELKMVEENFTMHCPAMLDRLEKVRGNFKCIVDFSFTNLAAIGGSIELKNAAVYAKSKKLVQGRVVIPINHQYEVKNLPKDGIFNIDIFGDHIMIPHQEIRGRINIFGKDISFPNLEFVHGGLKIEITDSLADECTHDFPVLKKMTGNLRFVRAKLSFPELQEMTGTIHLENGSYVNFSALEISGGIMINHRSGASFPVLKEINGALKNHGSETCYLNALEKIKNTFCTYQVFAPNIVEIGGDLDIHAYTHNRFDHLKKVSGRILGSSKVQLKALEHVGILDNASLAGSEFPALKEVTHYFYGTHTGLENVAKNIYFRVTDSLCITKDQFIIGRSNFTFVLNLQRHYFKKLISILKLRHSSFQNFKTREFEREWTHYNTPVFNDVLNRIEKLWEKVEPIGFDEFFNDKDRNFKLFCFSYFGVGNLMKNLKAEKINQAEIEVNYFGYDDNGNEYITKKINQYEVHQVENEKLGIFVWGSANRYSYAVKCWCPSTEKEHWLWIEEAYKDNALTAIASTFRIHENIIPHIRCLKRQGDLLICELNKKIPPRGAVRALTASEYFGLLEAET</sequence>
<proteinExistence type="predicted"/>
<evidence type="ECO:0000313" key="2">
    <source>
        <dbReference type="Proteomes" id="UP000185781"/>
    </source>
</evidence>
<gene>
    <name evidence="1" type="ORF">SAMN05421785_105153</name>
</gene>
<dbReference type="Proteomes" id="UP000185781">
    <property type="component" value="Unassembled WGS sequence"/>
</dbReference>
<name>A0A1N7NW76_9FLAO</name>
<organism evidence="1 2">
    <name type="scientific">Chryseobacterium gambrini</name>
    <dbReference type="NCBI Taxonomy" id="373672"/>
    <lineage>
        <taxon>Bacteria</taxon>
        <taxon>Pseudomonadati</taxon>
        <taxon>Bacteroidota</taxon>
        <taxon>Flavobacteriia</taxon>
        <taxon>Flavobacteriales</taxon>
        <taxon>Weeksellaceae</taxon>
        <taxon>Chryseobacterium group</taxon>
        <taxon>Chryseobacterium</taxon>
    </lineage>
</organism>
<dbReference type="RefSeq" id="WP_076392854.1">
    <property type="nucleotide sequence ID" value="NZ_FTOV01000005.1"/>
</dbReference>
<dbReference type="EMBL" id="FTOV01000005">
    <property type="protein sequence ID" value="SIT02548.1"/>
    <property type="molecule type" value="Genomic_DNA"/>
</dbReference>
<evidence type="ECO:0000313" key="1">
    <source>
        <dbReference type="EMBL" id="SIT02548.1"/>
    </source>
</evidence>
<protein>
    <submittedName>
        <fullName evidence="1">Uncharacterized protein</fullName>
    </submittedName>
</protein>
<dbReference type="AlphaFoldDB" id="A0A1N7NW76"/>